<evidence type="ECO:0000256" key="2">
    <source>
        <dbReference type="ARBA" id="ARBA00022512"/>
    </source>
</evidence>
<evidence type="ECO:0000313" key="10">
    <source>
        <dbReference type="EMBL" id="AJT42149.1"/>
    </source>
</evidence>
<keyword evidence="11" id="KW-1185">Reference proteome</keyword>
<feature type="compositionally biased region" description="Pro residues" evidence="6">
    <location>
        <begin position="334"/>
        <end position="344"/>
    </location>
</feature>
<evidence type="ECO:0000256" key="4">
    <source>
        <dbReference type="ARBA" id="ARBA00022729"/>
    </source>
</evidence>
<dbReference type="Gene3D" id="2.60.40.1280">
    <property type="match status" value="1"/>
</dbReference>
<protein>
    <recommendedName>
        <fullName evidence="9">Gram-positive cocci surface proteins LPxTG domain-containing protein</fullName>
    </recommendedName>
</protein>
<feature type="transmembrane region" description="Helical" evidence="7">
    <location>
        <begin position="385"/>
        <end position="406"/>
    </location>
</feature>
<dbReference type="PATRIC" id="fig|1618207.4.peg.2574"/>
<evidence type="ECO:0000256" key="1">
    <source>
        <dbReference type="ARBA" id="ARBA00004168"/>
    </source>
</evidence>
<dbReference type="Gene3D" id="2.60.40.740">
    <property type="match status" value="1"/>
</dbReference>
<keyword evidence="7" id="KW-0472">Membrane</keyword>
<evidence type="ECO:0000259" key="9">
    <source>
        <dbReference type="PROSITE" id="PS50847"/>
    </source>
</evidence>
<dbReference type="STRING" id="1618207.UM93_12700"/>
<feature type="chain" id="PRO_5002273888" description="Gram-positive cocci surface proteins LPxTG domain-containing protein" evidence="8">
    <location>
        <begin position="41"/>
        <end position="411"/>
    </location>
</feature>
<dbReference type="GO" id="GO:0007155">
    <property type="term" value="P:cell adhesion"/>
    <property type="evidence" value="ECO:0007669"/>
    <property type="project" value="InterPro"/>
</dbReference>
<keyword evidence="2" id="KW-0134">Cell wall</keyword>
<dbReference type="EMBL" id="CP011005">
    <property type="protein sequence ID" value="AJT42149.1"/>
    <property type="molecule type" value="Genomic_DNA"/>
</dbReference>
<organism evidence="10 11">
    <name type="scientific">Psychromicrobium lacuslunae</name>
    <dbReference type="NCBI Taxonomy" id="1618207"/>
    <lineage>
        <taxon>Bacteria</taxon>
        <taxon>Bacillati</taxon>
        <taxon>Actinomycetota</taxon>
        <taxon>Actinomycetes</taxon>
        <taxon>Micrococcales</taxon>
        <taxon>Micrococcaceae</taxon>
        <taxon>Psychromicrobium</taxon>
    </lineage>
</organism>
<dbReference type="KEGG" id="ari:UM93_12700"/>
<keyword evidence="7" id="KW-0812">Transmembrane</keyword>
<reference evidence="10 11" key="1">
    <citation type="journal article" date="2015" name="Genome Announc.">
        <title>Complete Genome Sequencing of Protease-Producing Novel Arthrobacter sp. Strain IHBB 11108 Using PacBio Single-Molecule Real-Time Sequencing Technology.</title>
        <authorList>
            <person name="Kiran S."/>
            <person name="Swarnkar M.K."/>
            <person name="Pal M."/>
            <person name="Thakur R."/>
            <person name="Tewari R."/>
            <person name="Singh A.K."/>
            <person name="Gulati A."/>
        </authorList>
    </citation>
    <scope>NUCLEOTIDE SEQUENCE [LARGE SCALE GENOMIC DNA]</scope>
    <source>
        <strain evidence="10 11">IHBB 11108</strain>
    </source>
</reference>
<evidence type="ECO:0000256" key="3">
    <source>
        <dbReference type="ARBA" id="ARBA00022525"/>
    </source>
</evidence>
<feature type="region of interest" description="Disordered" evidence="6">
    <location>
        <begin position="312"/>
        <end position="377"/>
    </location>
</feature>
<dbReference type="Pfam" id="PF17961">
    <property type="entry name" value="Big_8"/>
    <property type="match status" value="1"/>
</dbReference>
<name>A0A0D4C0S5_9MICC</name>
<keyword evidence="5" id="KW-0572">Peptidoglycan-anchor</keyword>
<comment type="subcellular location">
    <subcellularLocation>
        <location evidence="1">Secreted</location>
        <location evidence="1">Cell wall</location>
        <topology evidence="1">Peptidoglycan-anchor</topology>
    </subcellularLocation>
</comment>
<proteinExistence type="predicted"/>
<evidence type="ECO:0000313" key="11">
    <source>
        <dbReference type="Proteomes" id="UP000061839"/>
    </source>
</evidence>
<sequence>MHKIQVIPGARKRPFYFVALLLAALLAIFGLNVLAQPAQAAEIPGAVTKVTVTPSNPGQYDPITVNASWSVPNGSKPGDTFSLTLPDELVALTSNFDLKDADGQVVATAKVVDGVVVFTLTDYVTTHRNVRGTATFTTQLDQTVTPGEPIELDFGTAGKVTITPAPGTPIDRAKPVKYGNWVDQAGNVSATPTGRIRWVIESPIGPFDTATFTDHQGAGQTLDCSTLSGRTSTGFNTQGEVAGWAPMPAEGVSIEKCTAEGFTVTLSPVPEDKVVSVSYIVAVTDPSLLVYSNSAEVTVNGTTLPVTSEIRRYQSGGDGSGEAIKPTPTTSAPTVPPTVPPTTAPPTTSAPSTTTTSNSSSPAVVQSSSTSPADQGELANTGSAGLLPLLGIAGAAMMAGLALLLIRRRAH</sequence>
<dbReference type="InterPro" id="IPR041171">
    <property type="entry name" value="SDR_Ig"/>
</dbReference>
<dbReference type="OrthoDB" id="5142801at2"/>
<dbReference type="Proteomes" id="UP000061839">
    <property type="component" value="Chromosome"/>
</dbReference>
<feature type="signal peptide" evidence="8">
    <location>
        <begin position="1"/>
        <end position="40"/>
    </location>
</feature>
<evidence type="ECO:0000256" key="6">
    <source>
        <dbReference type="SAM" id="MobiDB-lite"/>
    </source>
</evidence>
<feature type="compositionally biased region" description="Low complexity" evidence="6">
    <location>
        <begin position="345"/>
        <end position="373"/>
    </location>
</feature>
<dbReference type="SUPFAM" id="SSF49401">
    <property type="entry name" value="Bacterial adhesins"/>
    <property type="match status" value="2"/>
</dbReference>
<evidence type="ECO:0000256" key="5">
    <source>
        <dbReference type="ARBA" id="ARBA00023088"/>
    </source>
</evidence>
<accession>A0A0D4C0S5</accession>
<dbReference type="InterPro" id="IPR019931">
    <property type="entry name" value="LPXTG_anchor"/>
</dbReference>
<keyword evidence="7" id="KW-1133">Transmembrane helix</keyword>
<dbReference type="InterPro" id="IPR008966">
    <property type="entry name" value="Adhesion_dom_sf"/>
</dbReference>
<dbReference type="RefSeq" id="WP_045075932.1">
    <property type="nucleotide sequence ID" value="NZ_CP011005.1"/>
</dbReference>
<feature type="domain" description="Gram-positive cocci surface proteins LPxTG" evidence="9">
    <location>
        <begin position="378"/>
        <end position="411"/>
    </location>
</feature>
<gene>
    <name evidence="10" type="ORF">UM93_12700</name>
</gene>
<dbReference type="AlphaFoldDB" id="A0A0D4C0S5"/>
<dbReference type="InterPro" id="IPR011252">
    <property type="entry name" value="Fibrogen-bd_dom1"/>
</dbReference>
<dbReference type="NCBIfam" id="TIGR01167">
    <property type="entry name" value="LPXTG_anchor"/>
    <property type="match status" value="1"/>
</dbReference>
<dbReference type="HOGENOM" id="CLU_668422_0_0_11"/>
<keyword evidence="4 8" id="KW-0732">Signal</keyword>
<evidence type="ECO:0000256" key="7">
    <source>
        <dbReference type="SAM" id="Phobius"/>
    </source>
</evidence>
<keyword evidence="3" id="KW-0964">Secreted</keyword>
<dbReference type="PROSITE" id="PS50847">
    <property type="entry name" value="GRAM_POS_ANCHORING"/>
    <property type="match status" value="1"/>
</dbReference>
<evidence type="ECO:0000256" key="8">
    <source>
        <dbReference type="SAM" id="SignalP"/>
    </source>
</evidence>